<feature type="compositionally biased region" description="Basic and acidic residues" evidence="1">
    <location>
        <begin position="7"/>
        <end position="23"/>
    </location>
</feature>
<sequence length="105" mass="10103">MVPRCGAGKDRQSLDMGLRKADSQDVGLGKMDTPRIHLGDCGDGGEGDNVDSDRAGGADGDGDVSGVVHGGDGDNGGLGSNGGTGGNGDGSVGCFDGSASNGFAM</sequence>
<proteinExistence type="predicted"/>
<comment type="caution">
    <text evidence="2">The sequence shown here is derived from an EMBL/GenBank/DDBJ whole genome shotgun (WGS) entry which is preliminary data.</text>
</comment>
<dbReference type="EMBL" id="BEZZ01001096">
    <property type="protein sequence ID" value="GCC38014.1"/>
    <property type="molecule type" value="Genomic_DNA"/>
</dbReference>
<protein>
    <submittedName>
        <fullName evidence="2">Uncharacterized protein</fullName>
    </submittedName>
</protein>
<organism evidence="2 3">
    <name type="scientific">Chiloscyllium punctatum</name>
    <name type="common">Brownbanded bambooshark</name>
    <name type="synonym">Hemiscyllium punctatum</name>
    <dbReference type="NCBI Taxonomy" id="137246"/>
    <lineage>
        <taxon>Eukaryota</taxon>
        <taxon>Metazoa</taxon>
        <taxon>Chordata</taxon>
        <taxon>Craniata</taxon>
        <taxon>Vertebrata</taxon>
        <taxon>Chondrichthyes</taxon>
        <taxon>Elasmobranchii</taxon>
        <taxon>Galeomorphii</taxon>
        <taxon>Galeoidea</taxon>
        <taxon>Orectolobiformes</taxon>
        <taxon>Hemiscylliidae</taxon>
        <taxon>Chiloscyllium</taxon>
    </lineage>
</organism>
<name>A0A401T5Z7_CHIPU</name>
<feature type="region of interest" description="Disordered" evidence="1">
    <location>
        <begin position="1"/>
        <end position="93"/>
    </location>
</feature>
<gene>
    <name evidence="2" type="ORF">chiPu_0016525</name>
</gene>
<dbReference type="AlphaFoldDB" id="A0A401T5Z7"/>
<accession>A0A401T5Z7</accession>
<keyword evidence="3" id="KW-1185">Reference proteome</keyword>
<evidence type="ECO:0000313" key="2">
    <source>
        <dbReference type="EMBL" id="GCC38014.1"/>
    </source>
</evidence>
<dbReference type="Proteomes" id="UP000287033">
    <property type="component" value="Unassembled WGS sequence"/>
</dbReference>
<feature type="compositionally biased region" description="Gly residues" evidence="1">
    <location>
        <begin position="68"/>
        <end position="91"/>
    </location>
</feature>
<evidence type="ECO:0000256" key="1">
    <source>
        <dbReference type="SAM" id="MobiDB-lite"/>
    </source>
</evidence>
<evidence type="ECO:0000313" key="3">
    <source>
        <dbReference type="Proteomes" id="UP000287033"/>
    </source>
</evidence>
<reference evidence="2 3" key="1">
    <citation type="journal article" date="2018" name="Nat. Ecol. Evol.">
        <title>Shark genomes provide insights into elasmobranch evolution and the origin of vertebrates.</title>
        <authorList>
            <person name="Hara Y"/>
            <person name="Yamaguchi K"/>
            <person name="Onimaru K"/>
            <person name="Kadota M"/>
            <person name="Koyanagi M"/>
            <person name="Keeley SD"/>
            <person name="Tatsumi K"/>
            <person name="Tanaka K"/>
            <person name="Motone F"/>
            <person name="Kageyama Y"/>
            <person name="Nozu R"/>
            <person name="Adachi N"/>
            <person name="Nishimura O"/>
            <person name="Nakagawa R"/>
            <person name="Tanegashima C"/>
            <person name="Kiyatake I"/>
            <person name="Matsumoto R"/>
            <person name="Murakumo K"/>
            <person name="Nishida K"/>
            <person name="Terakita A"/>
            <person name="Kuratani S"/>
            <person name="Sato K"/>
            <person name="Hyodo S Kuraku.S."/>
        </authorList>
    </citation>
    <scope>NUCLEOTIDE SEQUENCE [LARGE SCALE GENOMIC DNA]</scope>
</reference>